<feature type="domain" description="XMAP215/Dis1/CLASP TOG" evidence="4">
    <location>
        <begin position="12"/>
        <end position="149"/>
    </location>
</feature>
<dbReference type="PANTHER" id="PTHR12609">
    <property type="entry name" value="MICROTUBULE ASSOCIATED PROTEIN XMAP215"/>
    <property type="match status" value="1"/>
</dbReference>
<dbReference type="GO" id="GO:0030951">
    <property type="term" value="P:establishment or maintenance of microtubule cytoskeleton polarity"/>
    <property type="evidence" value="ECO:0007669"/>
    <property type="project" value="InterPro"/>
</dbReference>
<name>A0A834L4Z0_RHOSS</name>
<dbReference type="InterPro" id="IPR048491">
    <property type="entry name" value="XMAP215_CLASP_TOG"/>
</dbReference>
<dbReference type="Proteomes" id="UP000626092">
    <property type="component" value="Unassembled WGS sequence"/>
</dbReference>
<evidence type="ECO:0000256" key="3">
    <source>
        <dbReference type="SAM" id="Phobius"/>
    </source>
</evidence>
<keyword evidence="2" id="KW-0963">Cytoplasm</keyword>
<dbReference type="Gene3D" id="1.25.10.10">
    <property type="entry name" value="Leucine-rich Repeat Variant"/>
    <property type="match status" value="1"/>
</dbReference>
<evidence type="ECO:0000313" key="5">
    <source>
        <dbReference type="EMBL" id="KAF7114040.1"/>
    </source>
</evidence>
<keyword evidence="3" id="KW-0812">Transmembrane</keyword>
<reference evidence="5" key="1">
    <citation type="submission" date="2019-11" db="EMBL/GenBank/DDBJ databases">
        <authorList>
            <person name="Liu Y."/>
            <person name="Hou J."/>
            <person name="Li T.-Q."/>
            <person name="Guan C.-H."/>
            <person name="Wu X."/>
            <person name="Wu H.-Z."/>
            <person name="Ling F."/>
            <person name="Zhang R."/>
            <person name="Shi X.-G."/>
            <person name="Ren J.-P."/>
            <person name="Chen E.-F."/>
            <person name="Sun J.-M."/>
        </authorList>
    </citation>
    <scope>NUCLEOTIDE SEQUENCE</scope>
    <source>
        <strain evidence="5">Adult_tree_wgs_1</strain>
        <tissue evidence="5">Leaves</tissue>
    </source>
</reference>
<protein>
    <recommendedName>
        <fullName evidence="4">XMAP215/Dis1/CLASP TOG domain-containing protein</fullName>
    </recommendedName>
</protein>
<dbReference type="AlphaFoldDB" id="A0A834L4Z0"/>
<evidence type="ECO:0000256" key="1">
    <source>
        <dbReference type="ARBA" id="ARBA00004496"/>
    </source>
</evidence>
<dbReference type="GO" id="GO:0051010">
    <property type="term" value="F:microtubule plus-end binding"/>
    <property type="evidence" value="ECO:0007669"/>
    <property type="project" value="InterPro"/>
</dbReference>
<evidence type="ECO:0000256" key="2">
    <source>
        <dbReference type="ARBA" id="ARBA00022490"/>
    </source>
</evidence>
<dbReference type="GO" id="GO:0046785">
    <property type="term" value="P:microtubule polymerization"/>
    <property type="evidence" value="ECO:0007669"/>
    <property type="project" value="InterPro"/>
</dbReference>
<keyword evidence="3" id="KW-1133">Transmembrane helix</keyword>
<feature type="transmembrane region" description="Helical" evidence="3">
    <location>
        <begin position="230"/>
        <end position="247"/>
    </location>
</feature>
<evidence type="ECO:0000259" key="4">
    <source>
        <dbReference type="Pfam" id="PF21041"/>
    </source>
</evidence>
<dbReference type="InterPro" id="IPR045110">
    <property type="entry name" value="XMAP215"/>
</dbReference>
<organism evidence="5 6">
    <name type="scientific">Rhododendron simsii</name>
    <name type="common">Sims's rhododendron</name>
    <dbReference type="NCBI Taxonomy" id="118357"/>
    <lineage>
        <taxon>Eukaryota</taxon>
        <taxon>Viridiplantae</taxon>
        <taxon>Streptophyta</taxon>
        <taxon>Embryophyta</taxon>
        <taxon>Tracheophyta</taxon>
        <taxon>Spermatophyta</taxon>
        <taxon>Magnoliopsida</taxon>
        <taxon>eudicotyledons</taxon>
        <taxon>Gunneridae</taxon>
        <taxon>Pentapetalae</taxon>
        <taxon>asterids</taxon>
        <taxon>Ericales</taxon>
        <taxon>Ericaceae</taxon>
        <taxon>Ericoideae</taxon>
        <taxon>Rhodoreae</taxon>
        <taxon>Rhododendron</taxon>
    </lineage>
</organism>
<dbReference type="OrthoDB" id="205662at2759"/>
<dbReference type="InterPro" id="IPR011989">
    <property type="entry name" value="ARM-like"/>
</dbReference>
<proteinExistence type="predicted"/>
<evidence type="ECO:0000313" key="6">
    <source>
        <dbReference type="Proteomes" id="UP000626092"/>
    </source>
</evidence>
<keyword evidence="3" id="KW-0472">Membrane</keyword>
<dbReference type="Pfam" id="PF21041">
    <property type="entry name" value="XMAP215_CLASP_TOG"/>
    <property type="match status" value="1"/>
</dbReference>
<keyword evidence="6" id="KW-1185">Reference proteome</keyword>
<accession>A0A834L4Z0</accession>
<comment type="caution">
    <text evidence="5">The sequence shown here is derived from an EMBL/GenBank/DDBJ whole genome shotgun (WGS) entry which is preliminary data.</text>
</comment>
<dbReference type="GO" id="GO:0005737">
    <property type="term" value="C:cytoplasm"/>
    <property type="evidence" value="ECO:0007669"/>
    <property type="project" value="UniProtKB-SubCell"/>
</dbReference>
<comment type="subcellular location">
    <subcellularLocation>
        <location evidence="1">Cytoplasm</location>
    </subcellularLocation>
</comment>
<gene>
    <name evidence="5" type="ORF">RHSIM_RhsimUnG0099400</name>
</gene>
<dbReference type="EMBL" id="WJXA01000240">
    <property type="protein sequence ID" value="KAF7114040.1"/>
    <property type="molecule type" value="Genomic_DNA"/>
</dbReference>
<dbReference type="GO" id="GO:0061863">
    <property type="term" value="F:microtubule plus end polymerase"/>
    <property type="evidence" value="ECO:0007669"/>
    <property type="project" value="InterPro"/>
</dbReference>
<feature type="transmembrane region" description="Helical" evidence="3">
    <location>
        <begin position="203"/>
        <end position="224"/>
    </location>
</feature>
<sequence length="273" mass="30442">MSTEDEKLLKEAKKLPWEDLLMHTNWKVRNNANVDLATLCDSISDPKDPRLREFEAAWPIAPGGFVVGELSGLFFRKTVADLNVPVQEKALDALISFLKAADADVGRYAKEVCDAIIANCLTGRPKIVEKSPMVFMLWIELEAVDAFLESRLLWLFLAKLRWRLDNLGVQAPNSKYLQSGRGLWTTTPSDMSYTCKRSYREQVLLLCFGNLETMGVFTMVAIMMQLSGMSSLYAVFLGASGLAISVSEKKASLASRKGYINEGKPIDTIKFAL</sequence>
<dbReference type="GO" id="GO:0007051">
    <property type="term" value="P:spindle organization"/>
    <property type="evidence" value="ECO:0007669"/>
    <property type="project" value="InterPro"/>
</dbReference>